<keyword evidence="1" id="KW-1133">Transmembrane helix</keyword>
<dbReference type="AlphaFoldDB" id="A0A1A9VZU8"/>
<dbReference type="EnsemblMetazoa" id="GBRI000837-RA">
    <property type="protein sequence ID" value="GBRI000837-PA"/>
    <property type="gene ID" value="GBRI000837"/>
</dbReference>
<reference evidence="3" key="1">
    <citation type="submission" date="2014-03" db="EMBL/GenBank/DDBJ databases">
        <authorList>
            <person name="Aksoy S."/>
            <person name="Warren W."/>
            <person name="Wilson R.K."/>
        </authorList>
    </citation>
    <scope>NUCLEOTIDE SEQUENCE [LARGE SCALE GENOMIC DNA]</scope>
    <source>
        <strain evidence="3">IAEA</strain>
    </source>
</reference>
<keyword evidence="3" id="KW-1185">Reference proteome</keyword>
<organism evidence="2 3">
    <name type="scientific">Glossina brevipalpis</name>
    <dbReference type="NCBI Taxonomy" id="37001"/>
    <lineage>
        <taxon>Eukaryota</taxon>
        <taxon>Metazoa</taxon>
        <taxon>Ecdysozoa</taxon>
        <taxon>Arthropoda</taxon>
        <taxon>Hexapoda</taxon>
        <taxon>Insecta</taxon>
        <taxon>Pterygota</taxon>
        <taxon>Neoptera</taxon>
        <taxon>Endopterygota</taxon>
        <taxon>Diptera</taxon>
        <taxon>Brachycera</taxon>
        <taxon>Muscomorpha</taxon>
        <taxon>Hippoboscoidea</taxon>
        <taxon>Glossinidae</taxon>
        <taxon>Glossina</taxon>
    </lineage>
</organism>
<dbReference type="Proteomes" id="UP000091820">
    <property type="component" value="Unassembled WGS sequence"/>
</dbReference>
<evidence type="ECO:0000313" key="2">
    <source>
        <dbReference type="EnsemblMetazoa" id="GBRI000837-PA"/>
    </source>
</evidence>
<sequence length="110" mass="12587">MHFHNIFAKSFDSISNNVNIVLMFTSSSEVYQQVYIVCCYTFATLLSLELIIHFVRSYNEVTTSSAHQHSAIPSSMNGHLVTHLADYSFKPLDLANIIYQSYRQKTVCED</sequence>
<evidence type="ECO:0000313" key="3">
    <source>
        <dbReference type="Proteomes" id="UP000091820"/>
    </source>
</evidence>
<keyword evidence="1" id="KW-0472">Membrane</keyword>
<protein>
    <submittedName>
        <fullName evidence="2">Uncharacterized protein</fullName>
    </submittedName>
</protein>
<proteinExistence type="predicted"/>
<evidence type="ECO:0000256" key="1">
    <source>
        <dbReference type="SAM" id="Phobius"/>
    </source>
</evidence>
<accession>A0A1A9VZU8</accession>
<dbReference type="VEuPathDB" id="VectorBase:GBRI000837"/>
<feature type="transmembrane region" description="Helical" evidence="1">
    <location>
        <begin position="34"/>
        <end position="55"/>
    </location>
</feature>
<keyword evidence="1" id="KW-0812">Transmembrane</keyword>
<name>A0A1A9VZU8_9MUSC</name>
<reference evidence="2" key="2">
    <citation type="submission" date="2020-05" db="UniProtKB">
        <authorList>
            <consortium name="EnsemblMetazoa"/>
        </authorList>
    </citation>
    <scope>IDENTIFICATION</scope>
    <source>
        <strain evidence="2">IAEA</strain>
    </source>
</reference>